<feature type="transmembrane region" description="Helical" evidence="6">
    <location>
        <begin position="451"/>
        <end position="477"/>
    </location>
</feature>
<dbReference type="Pfam" id="PF00662">
    <property type="entry name" value="Proton_antipo_N"/>
    <property type="match status" value="1"/>
</dbReference>
<feature type="transmembrane region" description="Helical" evidence="6">
    <location>
        <begin position="329"/>
        <end position="350"/>
    </location>
</feature>
<feature type="transmembrane region" description="Helical" evidence="6">
    <location>
        <begin position="243"/>
        <end position="261"/>
    </location>
</feature>
<evidence type="ECO:0000256" key="3">
    <source>
        <dbReference type="ARBA" id="ARBA00022989"/>
    </source>
</evidence>
<dbReference type="Gene3D" id="1.20.5.2700">
    <property type="match status" value="1"/>
</dbReference>
<dbReference type="GO" id="GO:0015990">
    <property type="term" value="P:electron transport coupled proton transport"/>
    <property type="evidence" value="ECO:0007669"/>
    <property type="project" value="TreeGrafter"/>
</dbReference>
<dbReference type="EMBL" id="JAHCVJ010000003">
    <property type="protein sequence ID" value="MBT0664697.1"/>
    <property type="molecule type" value="Genomic_DNA"/>
</dbReference>
<feature type="transmembrane region" description="Helical" evidence="6">
    <location>
        <begin position="113"/>
        <end position="131"/>
    </location>
</feature>
<dbReference type="InterPro" id="IPR001516">
    <property type="entry name" value="Proton_antipo_N"/>
</dbReference>
<proteinExistence type="predicted"/>
<feature type="transmembrane region" description="Helical" evidence="6">
    <location>
        <begin position="137"/>
        <end position="155"/>
    </location>
</feature>
<organism evidence="9 10">
    <name type="scientific">Geoanaerobacter pelophilus</name>
    <dbReference type="NCBI Taxonomy" id="60036"/>
    <lineage>
        <taxon>Bacteria</taxon>
        <taxon>Pseudomonadati</taxon>
        <taxon>Thermodesulfobacteriota</taxon>
        <taxon>Desulfuromonadia</taxon>
        <taxon>Geobacterales</taxon>
        <taxon>Geobacteraceae</taxon>
        <taxon>Geoanaerobacter</taxon>
    </lineage>
</organism>
<feature type="transmembrane region" description="Helical" evidence="6">
    <location>
        <begin position="81"/>
        <end position="101"/>
    </location>
</feature>
<evidence type="ECO:0000256" key="4">
    <source>
        <dbReference type="ARBA" id="ARBA00023136"/>
    </source>
</evidence>
<dbReference type="InterPro" id="IPR003945">
    <property type="entry name" value="NU5C-like"/>
</dbReference>
<evidence type="ECO:0000256" key="6">
    <source>
        <dbReference type="SAM" id="Phobius"/>
    </source>
</evidence>
<keyword evidence="2 5" id="KW-0812">Transmembrane</keyword>
<dbReference type="GO" id="GO:0003954">
    <property type="term" value="F:NADH dehydrogenase activity"/>
    <property type="evidence" value="ECO:0007669"/>
    <property type="project" value="TreeGrafter"/>
</dbReference>
<feature type="domain" description="NADH:quinone oxidoreductase/Mrp antiporter transmembrane" evidence="7">
    <location>
        <begin position="130"/>
        <end position="410"/>
    </location>
</feature>
<evidence type="ECO:0000259" key="7">
    <source>
        <dbReference type="Pfam" id="PF00361"/>
    </source>
</evidence>
<keyword evidence="4 6" id="KW-0472">Membrane</keyword>
<feature type="transmembrane region" description="Helical" evidence="6">
    <location>
        <begin position="273"/>
        <end position="294"/>
    </location>
</feature>
<keyword evidence="3 6" id="KW-1133">Transmembrane helix</keyword>
<feature type="transmembrane region" description="Helical" evidence="6">
    <location>
        <begin position="301"/>
        <end position="323"/>
    </location>
</feature>
<evidence type="ECO:0000256" key="2">
    <source>
        <dbReference type="ARBA" id="ARBA00022692"/>
    </source>
</evidence>
<accession>A0AAW4L3C1</accession>
<dbReference type="NCBIfam" id="TIGR01974">
    <property type="entry name" value="NDH_I_L"/>
    <property type="match status" value="1"/>
</dbReference>
<dbReference type="Proteomes" id="UP000811899">
    <property type="component" value="Unassembled WGS sequence"/>
</dbReference>
<feature type="transmembrane region" description="Helical" evidence="6">
    <location>
        <begin position="198"/>
        <end position="222"/>
    </location>
</feature>
<comment type="subcellular location">
    <subcellularLocation>
        <location evidence="1">Endomembrane system</location>
        <topology evidence="1">Multi-pass membrane protein</topology>
    </subcellularLocation>
    <subcellularLocation>
        <location evidence="5">Membrane</location>
        <topology evidence="5">Multi-pass membrane protein</topology>
    </subcellularLocation>
</comment>
<reference evidence="9 10" key="1">
    <citation type="submission" date="2021-05" db="EMBL/GenBank/DDBJ databases">
        <title>The draft genome of Geobacter pelophilus DSM 12255.</title>
        <authorList>
            <person name="Xu Z."/>
            <person name="Masuda Y."/>
            <person name="Itoh H."/>
            <person name="Senoo K."/>
        </authorList>
    </citation>
    <scope>NUCLEOTIDE SEQUENCE [LARGE SCALE GENOMIC DNA]</scope>
    <source>
        <strain evidence="9 10">DSM 12255</strain>
    </source>
</reference>
<feature type="transmembrane region" description="Helical" evidence="6">
    <location>
        <begin position="370"/>
        <end position="390"/>
    </location>
</feature>
<dbReference type="InterPro" id="IPR018393">
    <property type="entry name" value="NADHpl_OxRdtase_5_subgr"/>
</dbReference>
<dbReference type="AlphaFoldDB" id="A0AAW4L3C1"/>
<dbReference type="GO" id="GO:0042773">
    <property type="term" value="P:ATP synthesis coupled electron transport"/>
    <property type="evidence" value="ECO:0007669"/>
    <property type="project" value="InterPro"/>
</dbReference>
<comment type="caution">
    <text evidence="9">The sequence shown here is derived from an EMBL/GenBank/DDBJ whole genome shotgun (WGS) entry which is preliminary data.</text>
</comment>
<feature type="domain" description="NADH-Ubiquinone oxidoreductase (complex I) chain 5 N-terminal" evidence="8">
    <location>
        <begin position="64"/>
        <end position="114"/>
    </location>
</feature>
<feature type="transmembrane region" description="Helical" evidence="6">
    <location>
        <begin position="167"/>
        <end position="186"/>
    </location>
</feature>
<dbReference type="NCBIfam" id="NF005141">
    <property type="entry name" value="PRK06590.1"/>
    <property type="match status" value="1"/>
</dbReference>
<evidence type="ECO:0000259" key="8">
    <source>
        <dbReference type="Pfam" id="PF00662"/>
    </source>
</evidence>
<dbReference type="RefSeq" id="WP_214171450.1">
    <property type="nucleotide sequence ID" value="NZ_JAHCVJ010000003.1"/>
</dbReference>
<feature type="transmembrane region" description="Helical" evidence="6">
    <location>
        <begin position="410"/>
        <end position="430"/>
    </location>
</feature>
<evidence type="ECO:0000256" key="5">
    <source>
        <dbReference type="RuleBase" id="RU000320"/>
    </source>
</evidence>
<gene>
    <name evidence="9" type="primary">nuoL</name>
    <name evidence="9" type="ORF">KI809_10340</name>
</gene>
<feature type="transmembrane region" description="Helical" evidence="6">
    <location>
        <begin position="497"/>
        <end position="516"/>
    </location>
</feature>
<dbReference type="PRINTS" id="PR01434">
    <property type="entry name" value="NADHDHGNASE5"/>
</dbReference>
<evidence type="ECO:0000256" key="1">
    <source>
        <dbReference type="ARBA" id="ARBA00004127"/>
    </source>
</evidence>
<keyword evidence="10" id="KW-1185">Reference proteome</keyword>
<dbReference type="GO" id="GO:0012505">
    <property type="term" value="C:endomembrane system"/>
    <property type="evidence" value="ECO:0007669"/>
    <property type="project" value="UniProtKB-SubCell"/>
</dbReference>
<feature type="transmembrane region" description="Helical" evidence="6">
    <location>
        <begin position="601"/>
        <end position="621"/>
    </location>
</feature>
<dbReference type="GO" id="GO:0008137">
    <property type="term" value="F:NADH dehydrogenase (ubiquinone) activity"/>
    <property type="evidence" value="ECO:0007669"/>
    <property type="project" value="InterPro"/>
</dbReference>
<protein>
    <submittedName>
        <fullName evidence="9">NADH-quinone oxidoreductase subunit L</fullName>
    </submittedName>
</protein>
<dbReference type="PANTHER" id="PTHR42829">
    <property type="entry name" value="NADH-UBIQUINONE OXIDOREDUCTASE CHAIN 5"/>
    <property type="match status" value="1"/>
</dbReference>
<evidence type="ECO:0000313" key="9">
    <source>
        <dbReference type="EMBL" id="MBT0664697.1"/>
    </source>
</evidence>
<evidence type="ECO:0000313" key="10">
    <source>
        <dbReference type="Proteomes" id="UP000811899"/>
    </source>
</evidence>
<dbReference type="GO" id="GO:0016020">
    <property type="term" value="C:membrane"/>
    <property type="evidence" value="ECO:0007669"/>
    <property type="project" value="UniProtKB-SubCell"/>
</dbReference>
<dbReference type="PANTHER" id="PTHR42829:SF2">
    <property type="entry name" value="NADH-UBIQUINONE OXIDOREDUCTASE CHAIN 5"/>
    <property type="match status" value="1"/>
</dbReference>
<dbReference type="Pfam" id="PF00361">
    <property type="entry name" value="Proton_antipo_M"/>
    <property type="match status" value="1"/>
</dbReference>
<dbReference type="InterPro" id="IPR001750">
    <property type="entry name" value="ND/Mrp_TM"/>
</dbReference>
<sequence>MRLCLELIILLPLAGAVVNALFGRNLPRRVSEITACGVVWGSFCAAVAALFSYSSPATIEIASWLSDFEFKAPLTLYLDPLALSLVLMITFVCGLIHIYAVAYMTEDPCHVRFFALLNLFVSSMLLLVLAGNLPLMYMGWEGVGLCSYGLIGFWYREEKNATAGRKAFIVTRIGDTALLIALVWLFELCGTESIPELNALAGTLPSGAVTVIGFLILLGAMGKSAQLPLSVWLPDAMAGPTPVSALIHAATMVTAGVYLLMRLFPFISGSPELLAGIAITGGVTAFYGATCAVAQRDLKRVLAYSTISQIGYMFLGVGAGSVSAATFHLIVHAFFKALLFLGAGCVINALHHEQDIYRMGGLRRALPATFWPFLAGAACLAGIPPSGGFFSKDGILAAAWGQGGPVYSTLFGLGLVTALLTSFYSFRMLYLVFGGEQQRTTHGVSRIMEWILVPLALLGLLGGFFNLPAYFGTGILSGFLEPLTGTLPAHLSHGSELALQGVAAIVAVWGIALAHYRYGGERRNARVADMDNRATWLRSFCLNGWYLDRLYGLLLVRPYQRLAGILWEQVDEGAIDGSLDRFATFLGRAGRFLGSWGGGRVSAYLFSMAAGAALVIAYLAWVMA</sequence>
<name>A0AAW4L3C1_9BACT</name>